<dbReference type="GO" id="GO:0004568">
    <property type="term" value="F:chitinase activity"/>
    <property type="evidence" value="ECO:0007669"/>
    <property type="project" value="TreeGrafter"/>
</dbReference>
<dbReference type="EMBL" id="BQKI01000076">
    <property type="protein sequence ID" value="GJN23952.1"/>
    <property type="molecule type" value="Genomic_DNA"/>
</dbReference>
<evidence type="ECO:0000256" key="1">
    <source>
        <dbReference type="ARBA" id="ARBA00004613"/>
    </source>
</evidence>
<dbReference type="InterPro" id="IPR045321">
    <property type="entry name" value="Cts1-like"/>
</dbReference>
<dbReference type="PROSITE" id="PS51910">
    <property type="entry name" value="GH18_2"/>
    <property type="match status" value="1"/>
</dbReference>
<organism evidence="8 9">
    <name type="scientific">Eleusine coracana subsp. coracana</name>
    <dbReference type="NCBI Taxonomy" id="191504"/>
    <lineage>
        <taxon>Eukaryota</taxon>
        <taxon>Viridiplantae</taxon>
        <taxon>Streptophyta</taxon>
        <taxon>Embryophyta</taxon>
        <taxon>Tracheophyta</taxon>
        <taxon>Spermatophyta</taxon>
        <taxon>Magnoliopsida</taxon>
        <taxon>Liliopsida</taxon>
        <taxon>Poales</taxon>
        <taxon>Poaceae</taxon>
        <taxon>PACMAD clade</taxon>
        <taxon>Chloridoideae</taxon>
        <taxon>Cynodonteae</taxon>
        <taxon>Eleusininae</taxon>
        <taxon>Eleusine</taxon>
    </lineage>
</organism>
<dbReference type="InterPro" id="IPR050542">
    <property type="entry name" value="Glycosyl_Hydrlase18_Chitinase"/>
</dbReference>
<feature type="domain" description="GH18" evidence="7">
    <location>
        <begin position="20"/>
        <end position="282"/>
    </location>
</feature>
<dbReference type="PANTHER" id="PTHR45708:SF23">
    <property type="entry name" value="GH18 DOMAIN-CONTAINING PROTEIN"/>
    <property type="match status" value="1"/>
</dbReference>
<dbReference type="GO" id="GO:0005576">
    <property type="term" value="C:extracellular region"/>
    <property type="evidence" value="ECO:0007669"/>
    <property type="project" value="UniProtKB-SubCell"/>
</dbReference>
<keyword evidence="2" id="KW-0964">Secreted</keyword>
<dbReference type="InterPro" id="IPR001223">
    <property type="entry name" value="Glyco_hydro18_cat"/>
</dbReference>
<evidence type="ECO:0000256" key="4">
    <source>
        <dbReference type="ARBA" id="ARBA00022821"/>
    </source>
</evidence>
<comment type="similarity">
    <text evidence="6">Belongs to the glycosyl hydrolase 18 family. Xylanase inhibitor subfamily.</text>
</comment>
<keyword evidence="5" id="KW-1015">Disulfide bond</keyword>
<reference evidence="8" key="1">
    <citation type="journal article" date="2018" name="DNA Res.">
        <title>Multiple hybrid de novo genome assembly of finger millet, an orphan allotetraploid crop.</title>
        <authorList>
            <person name="Hatakeyama M."/>
            <person name="Aluri S."/>
            <person name="Balachadran M.T."/>
            <person name="Sivarajan S.R."/>
            <person name="Patrignani A."/>
            <person name="Gruter S."/>
            <person name="Poveda L."/>
            <person name="Shimizu-Inatsugi R."/>
            <person name="Baeten J."/>
            <person name="Francoijs K.J."/>
            <person name="Nataraja K.N."/>
            <person name="Reddy Y.A.N."/>
            <person name="Phadnis S."/>
            <person name="Ravikumar R.L."/>
            <person name="Schlapbach R."/>
            <person name="Sreeman S.M."/>
            <person name="Shimizu K.K."/>
        </authorList>
    </citation>
    <scope>NUCLEOTIDE SEQUENCE</scope>
</reference>
<keyword evidence="9" id="KW-1185">Reference proteome</keyword>
<dbReference type="AlphaFoldDB" id="A0AAV5EN79"/>
<dbReference type="GO" id="GO:0004857">
    <property type="term" value="F:enzyme inhibitor activity"/>
    <property type="evidence" value="ECO:0007669"/>
    <property type="project" value="UniProtKB-ARBA"/>
</dbReference>
<evidence type="ECO:0000256" key="2">
    <source>
        <dbReference type="ARBA" id="ARBA00022525"/>
    </source>
</evidence>
<dbReference type="Gene3D" id="3.20.20.80">
    <property type="entry name" value="Glycosidases"/>
    <property type="match status" value="1"/>
</dbReference>
<gene>
    <name evidence="8" type="primary">gb11653</name>
    <name evidence="8" type="ORF">PR202_gb11653</name>
</gene>
<evidence type="ECO:0000313" key="9">
    <source>
        <dbReference type="Proteomes" id="UP001054889"/>
    </source>
</evidence>
<reference evidence="8" key="2">
    <citation type="submission" date="2021-12" db="EMBL/GenBank/DDBJ databases">
        <title>Resequencing data analysis of finger millet.</title>
        <authorList>
            <person name="Hatakeyama M."/>
            <person name="Aluri S."/>
            <person name="Balachadran M.T."/>
            <person name="Sivarajan S.R."/>
            <person name="Poveda L."/>
            <person name="Shimizu-Inatsugi R."/>
            <person name="Schlapbach R."/>
            <person name="Sreeman S.M."/>
            <person name="Shimizu K.K."/>
        </authorList>
    </citation>
    <scope>NUCLEOTIDE SEQUENCE</scope>
</reference>
<dbReference type="SUPFAM" id="SSF51445">
    <property type="entry name" value="(Trans)glycosidases"/>
    <property type="match status" value="1"/>
</dbReference>
<evidence type="ECO:0000256" key="6">
    <source>
        <dbReference type="ARBA" id="ARBA00061481"/>
    </source>
</evidence>
<proteinExistence type="inferred from homology"/>
<dbReference type="Pfam" id="PF00704">
    <property type="entry name" value="Glyco_hydro_18"/>
    <property type="match status" value="1"/>
</dbReference>
<accession>A0AAV5EN79</accession>
<dbReference type="InterPro" id="IPR017853">
    <property type="entry name" value="GH"/>
</dbReference>
<dbReference type="GO" id="GO:0005975">
    <property type="term" value="P:carbohydrate metabolic process"/>
    <property type="evidence" value="ECO:0007669"/>
    <property type="project" value="InterPro"/>
</dbReference>
<name>A0AAV5EN79_ELECO</name>
<evidence type="ECO:0000313" key="8">
    <source>
        <dbReference type="EMBL" id="GJN23952.1"/>
    </source>
</evidence>
<dbReference type="PANTHER" id="PTHR45708">
    <property type="entry name" value="ENDOCHITINASE"/>
    <property type="match status" value="1"/>
</dbReference>
<comment type="caution">
    <text evidence="8">The sequence shown here is derived from an EMBL/GenBank/DDBJ whole genome shotgun (WGS) entry which is preliminary data.</text>
</comment>
<dbReference type="FunFam" id="3.20.20.80:FF:000044">
    <property type="entry name" value="Chitinase III C10701-rice"/>
    <property type="match status" value="1"/>
</dbReference>
<evidence type="ECO:0000259" key="7">
    <source>
        <dbReference type="PROSITE" id="PS51910"/>
    </source>
</evidence>
<sequence length="282" mass="31742">MICFLATPASADDYLVNKTGQLTVFWGRHKEEGSLREACDSGMYTMVIMSFLDVYGHGKYSQDLSGHPLGPIGGDIKHCQHMGVLVSLAIGGFGGDYSLPTEQSALDLADYLWNAYLGGANKGVRRPFGDAWLDGVDFFLERATPAEHYDVLAKALATKHDTGSKPLHLTATPHCRFPDRFVNKALATGTFERIHVRLYDDPECGAYWEQQWDKWTAAYPGSRIFLGLLPSEEQGEYWIFPKDLYYGVMPVVQQAPNYGGVMLWDRFYDERGNYSSYVKYWA</sequence>
<evidence type="ECO:0000256" key="3">
    <source>
        <dbReference type="ARBA" id="ARBA00022729"/>
    </source>
</evidence>
<dbReference type="CDD" id="cd02877">
    <property type="entry name" value="GH18_hevamine_XipI_class_III"/>
    <property type="match status" value="1"/>
</dbReference>
<dbReference type="Proteomes" id="UP001054889">
    <property type="component" value="Unassembled WGS sequence"/>
</dbReference>
<protein>
    <recommendedName>
        <fullName evidence="7">GH18 domain-containing protein</fullName>
    </recommendedName>
</protein>
<keyword evidence="4" id="KW-0611">Plant defense</keyword>
<dbReference type="GO" id="GO:0050832">
    <property type="term" value="P:defense response to fungus"/>
    <property type="evidence" value="ECO:0007669"/>
    <property type="project" value="UniProtKB-ARBA"/>
</dbReference>
<comment type="subcellular location">
    <subcellularLocation>
        <location evidence="1">Secreted</location>
    </subcellularLocation>
</comment>
<keyword evidence="3" id="KW-0732">Signal</keyword>
<evidence type="ECO:0000256" key="5">
    <source>
        <dbReference type="ARBA" id="ARBA00023157"/>
    </source>
</evidence>